<accession>A0A2M8LRU7</accession>
<dbReference type="InterPro" id="IPR051916">
    <property type="entry name" value="GPI-anchor_lipid_remodeler"/>
</dbReference>
<dbReference type="GO" id="GO:0016020">
    <property type="term" value="C:membrane"/>
    <property type="evidence" value="ECO:0007669"/>
    <property type="project" value="GOC"/>
</dbReference>
<dbReference type="PANTHER" id="PTHR14859:SF15">
    <property type="entry name" value="ENDONUCLEASE_EXONUCLEASE_PHOSPHATASE DOMAIN-CONTAINING PROTEIN"/>
    <property type="match status" value="1"/>
</dbReference>
<evidence type="ECO:0000313" key="3">
    <source>
        <dbReference type="Proteomes" id="UP000230407"/>
    </source>
</evidence>
<dbReference type="Pfam" id="PF03372">
    <property type="entry name" value="Exo_endo_phos"/>
    <property type="match status" value="1"/>
</dbReference>
<gene>
    <name evidence="2" type="ORF">CUT44_29295</name>
</gene>
<dbReference type="EMBL" id="PGGW01000069">
    <property type="protein sequence ID" value="PJE94668.1"/>
    <property type="molecule type" value="Genomic_DNA"/>
</dbReference>
<dbReference type="RefSeq" id="WP_100205279.1">
    <property type="nucleotide sequence ID" value="NZ_PGGW01000069.1"/>
</dbReference>
<dbReference type="AlphaFoldDB" id="A0A2M8LRU7"/>
<dbReference type="Gene3D" id="3.60.10.10">
    <property type="entry name" value="Endonuclease/exonuclease/phosphatase"/>
    <property type="match status" value="1"/>
</dbReference>
<keyword evidence="2" id="KW-0255">Endonuclease</keyword>
<comment type="caution">
    <text evidence="2">The sequence shown here is derived from an EMBL/GenBank/DDBJ whole genome shotgun (WGS) entry which is preliminary data.</text>
</comment>
<proteinExistence type="predicted"/>
<dbReference type="InterPro" id="IPR036691">
    <property type="entry name" value="Endo/exonu/phosph_ase_sf"/>
</dbReference>
<dbReference type="GO" id="GO:0004519">
    <property type="term" value="F:endonuclease activity"/>
    <property type="evidence" value="ECO:0007669"/>
    <property type="project" value="UniProtKB-KW"/>
</dbReference>
<reference evidence="2 3" key="1">
    <citation type="submission" date="2017-11" db="EMBL/GenBank/DDBJ databases">
        <title>Streptomyces carmine sp. nov., a novel actinomycete isolated from Sophora alopecuroides in Xinjiang, China.</title>
        <authorList>
            <person name="Wang Y."/>
            <person name="Luo X."/>
            <person name="Wan C."/>
            <person name="Zhang L."/>
        </authorList>
    </citation>
    <scope>NUCLEOTIDE SEQUENCE [LARGE SCALE GENOMIC DNA]</scope>
    <source>
        <strain evidence="2 3">TRM SA0054</strain>
    </source>
</reference>
<name>A0A2M8LRU7_9ACTN</name>
<keyword evidence="2" id="KW-0378">Hydrolase</keyword>
<evidence type="ECO:0000259" key="1">
    <source>
        <dbReference type="Pfam" id="PF03372"/>
    </source>
</evidence>
<dbReference type="SUPFAM" id="SSF56219">
    <property type="entry name" value="DNase I-like"/>
    <property type="match status" value="1"/>
</dbReference>
<sequence>MRVLTWNLWWRFGPWEERRKAVLTVLRELRPDVVGLQEVWEHGGGNRTENLARWLADELGLHCAWGPSDSPGRWQRRLGDPSVGIGNAVLSRWPVLESEVLRLPAPEELDDGRLALYARLDLPGHPVPFFTTHLASAAHASAVRCGQVTALARFVALHRGGTDFPPVVTGDFNARPESDEIRLLGGSLTAPAVPGQVLLDAWEHADPRAPSATRDAANPHVAAAFRPSARVDYIRVGPPGPGGLGRVRSVRRAGDRPVDGVWPSDHAAVLADLADLADTPSG</sequence>
<keyword evidence="3" id="KW-1185">Reference proteome</keyword>
<dbReference type="Proteomes" id="UP000230407">
    <property type="component" value="Unassembled WGS sequence"/>
</dbReference>
<organism evidence="2 3">
    <name type="scientific">Streptomyces carminius</name>
    <dbReference type="NCBI Taxonomy" id="2665496"/>
    <lineage>
        <taxon>Bacteria</taxon>
        <taxon>Bacillati</taxon>
        <taxon>Actinomycetota</taxon>
        <taxon>Actinomycetes</taxon>
        <taxon>Kitasatosporales</taxon>
        <taxon>Streptomycetaceae</taxon>
        <taxon>Streptomyces</taxon>
    </lineage>
</organism>
<feature type="domain" description="Endonuclease/exonuclease/phosphatase" evidence="1">
    <location>
        <begin position="4"/>
        <end position="266"/>
    </location>
</feature>
<keyword evidence="2" id="KW-0540">Nuclease</keyword>
<dbReference type="GO" id="GO:0006506">
    <property type="term" value="P:GPI anchor biosynthetic process"/>
    <property type="evidence" value="ECO:0007669"/>
    <property type="project" value="TreeGrafter"/>
</dbReference>
<protein>
    <submittedName>
        <fullName evidence="2">Endonuclease</fullName>
    </submittedName>
</protein>
<dbReference type="PANTHER" id="PTHR14859">
    <property type="entry name" value="CALCOFLUOR WHITE HYPERSENSITIVE PROTEIN PRECURSOR"/>
    <property type="match status" value="1"/>
</dbReference>
<dbReference type="InterPro" id="IPR005135">
    <property type="entry name" value="Endo/exonuclease/phosphatase"/>
</dbReference>
<evidence type="ECO:0000313" key="2">
    <source>
        <dbReference type="EMBL" id="PJE94668.1"/>
    </source>
</evidence>